<keyword evidence="8 14" id="KW-0808">Transferase</keyword>
<dbReference type="PROSITE" id="PS01295">
    <property type="entry name" value="ISPD"/>
    <property type="match status" value="1"/>
</dbReference>
<evidence type="ECO:0000256" key="12">
    <source>
        <dbReference type="ARBA" id="ARBA00023239"/>
    </source>
</evidence>
<proteinExistence type="inferred from homology"/>
<dbReference type="Pfam" id="PF02542">
    <property type="entry name" value="YgbB"/>
    <property type="match status" value="1"/>
</dbReference>
<dbReference type="HAMAP" id="MF_00108">
    <property type="entry name" value="IspD"/>
    <property type="match status" value="1"/>
</dbReference>
<dbReference type="PANTHER" id="PTHR32125:SF4">
    <property type="entry name" value="2-C-METHYL-D-ERYTHRITOL 4-PHOSPHATE CYTIDYLYLTRANSFERASE, CHLOROPLASTIC"/>
    <property type="match status" value="1"/>
</dbReference>
<evidence type="ECO:0000256" key="1">
    <source>
        <dbReference type="ARBA" id="ARBA00000200"/>
    </source>
</evidence>
<evidence type="ECO:0000256" key="6">
    <source>
        <dbReference type="ARBA" id="ARBA00008480"/>
    </source>
</evidence>
<evidence type="ECO:0000256" key="5">
    <source>
        <dbReference type="ARBA" id="ARBA00004787"/>
    </source>
</evidence>
<feature type="site" description="Transition state stabilizer" evidence="14">
    <location>
        <position position="269"/>
    </location>
</feature>
<comment type="similarity">
    <text evidence="6">Belongs to the IspF family.</text>
</comment>
<keyword evidence="10 14" id="KW-0479">Metal-binding</keyword>
<comment type="function">
    <text evidence="14">Bifunctional enzyme that catalyzes the formation of 4-diphosphocytidyl-2-C-methyl-D-erythritol from CTP and 2-C-methyl-D-erythritol 4-phosphate (MEP) (IspD), and catalyzes the conversion of 4-diphosphocytidyl-2-C-methyl-D-erythritol 2-phosphate (CDP-ME2P) to 2-C-methyl-D-erythritol 2,4-cyclodiphosphate (ME-CPP) with a corresponding release of cytidine 5-monophosphate (CMP) (IspF).</text>
</comment>
<feature type="binding site" evidence="14">
    <location>
        <begin position="364"/>
        <end position="367"/>
    </location>
    <ligand>
        <name>4-CDP-2-C-methyl-D-erythritol 2-phosphate</name>
        <dbReference type="ChEBI" id="CHEBI:57919"/>
    </ligand>
</feature>
<accession>A0A3L7AU58</accession>
<comment type="caution">
    <text evidence="16">The sequence shown here is derived from an EMBL/GenBank/DDBJ whole genome shotgun (WGS) entry which is preliminary data.</text>
</comment>
<evidence type="ECO:0000313" key="16">
    <source>
        <dbReference type="EMBL" id="RLP83694.1"/>
    </source>
</evidence>
<dbReference type="NCBIfam" id="TIGR00453">
    <property type="entry name" value="ispD"/>
    <property type="match status" value="1"/>
</dbReference>
<feature type="binding site" evidence="14">
    <location>
        <begin position="243"/>
        <end position="245"/>
    </location>
    <ligand>
        <name>4-CDP-2-C-methyl-D-erythritol 2-phosphate</name>
        <dbReference type="ChEBI" id="CHEBI:57919"/>
    </ligand>
</feature>
<dbReference type="InterPro" id="IPR001228">
    <property type="entry name" value="IspD"/>
</dbReference>
<dbReference type="InterPro" id="IPR050088">
    <property type="entry name" value="IspD/TarI_cytidylyltransf_bact"/>
</dbReference>
<dbReference type="SUPFAM" id="SSF69765">
    <property type="entry name" value="IpsF-like"/>
    <property type="match status" value="1"/>
</dbReference>
<dbReference type="CDD" id="cd02516">
    <property type="entry name" value="CDP-ME_synthetase"/>
    <property type="match status" value="1"/>
</dbReference>
<dbReference type="FunFam" id="3.30.1330.50:FF:000003">
    <property type="entry name" value="2-C-methyl-D-erythritol 2,4-cyclodiphosphate synthase"/>
    <property type="match status" value="1"/>
</dbReference>
<dbReference type="InterPro" id="IPR003526">
    <property type="entry name" value="MECDP_synthase"/>
</dbReference>
<evidence type="ECO:0000313" key="17">
    <source>
        <dbReference type="Proteomes" id="UP000269438"/>
    </source>
</evidence>
<dbReference type="InterPro" id="IPR029044">
    <property type="entry name" value="Nucleotide-diphossugar_trans"/>
</dbReference>
<evidence type="ECO:0000259" key="15">
    <source>
        <dbReference type="Pfam" id="PF02542"/>
    </source>
</evidence>
<dbReference type="GO" id="GO:0050518">
    <property type="term" value="F:2-C-methyl-D-erythritol 4-phosphate cytidylyltransferase activity"/>
    <property type="evidence" value="ECO:0007669"/>
    <property type="project" value="UniProtKB-UniRule"/>
</dbReference>
<comment type="similarity">
    <text evidence="7">Belongs to the IspD/TarI cytidylyltransferase family. IspD subfamily.</text>
</comment>
<comment type="cofactor">
    <cofactor evidence="3 14">
        <name>a divalent metal cation</name>
        <dbReference type="ChEBI" id="CHEBI:60240"/>
    </cofactor>
</comment>
<feature type="binding site" evidence="14">
    <location>
        <position position="243"/>
    </location>
    <ligand>
        <name>a divalent metal cation</name>
        <dbReference type="ChEBI" id="CHEBI:60240"/>
    </ligand>
</feature>
<evidence type="ECO:0000256" key="7">
    <source>
        <dbReference type="ARBA" id="ARBA00009789"/>
    </source>
</evidence>
<feature type="site" description="Transition state stabilizer" evidence="14">
    <location>
        <position position="365"/>
    </location>
</feature>
<name>A0A3L7AU58_9MICO</name>
<feature type="region of interest" description="2-C-methyl-D-erythritol 4-phosphate cytidylyltransferase" evidence="14">
    <location>
        <begin position="1"/>
        <end position="236"/>
    </location>
</feature>
<dbReference type="GO" id="GO:0019288">
    <property type="term" value="P:isopentenyl diphosphate biosynthetic process, methylerythritol 4-phosphate pathway"/>
    <property type="evidence" value="ECO:0007669"/>
    <property type="project" value="UniProtKB-UniRule"/>
</dbReference>
<dbReference type="SUPFAM" id="SSF53448">
    <property type="entry name" value="Nucleotide-diphospho-sugar transferases"/>
    <property type="match status" value="1"/>
</dbReference>
<feature type="binding site" evidence="14">
    <location>
        <position position="245"/>
    </location>
    <ligand>
        <name>a divalent metal cation</name>
        <dbReference type="ChEBI" id="CHEBI:60240"/>
    </ligand>
</feature>
<evidence type="ECO:0000256" key="13">
    <source>
        <dbReference type="ARBA" id="ARBA00023268"/>
    </source>
</evidence>
<dbReference type="OrthoDB" id="9802561at2"/>
<feature type="binding site" evidence="14">
    <location>
        <begin position="269"/>
        <end position="270"/>
    </location>
    <ligand>
        <name>4-CDP-2-C-methyl-D-erythritol 2-phosphate</name>
        <dbReference type="ChEBI" id="CHEBI:57919"/>
    </ligand>
</feature>
<dbReference type="InterPro" id="IPR018294">
    <property type="entry name" value="ISPD_synthase_CS"/>
</dbReference>
<dbReference type="CDD" id="cd00554">
    <property type="entry name" value="MECDP_synthase"/>
    <property type="match status" value="1"/>
</dbReference>
<dbReference type="InterPro" id="IPR036571">
    <property type="entry name" value="MECDP_synthase_sf"/>
</dbReference>
<dbReference type="GO" id="GO:0008685">
    <property type="term" value="F:2-C-methyl-D-erythritol 2,4-cyclodiphosphate synthase activity"/>
    <property type="evidence" value="ECO:0007669"/>
    <property type="project" value="UniProtKB-UniRule"/>
</dbReference>
<dbReference type="EC" id="2.7.7.60" evidence="14"/>
<dbReference type="NCBIfam" id="TIGR00151">
    <property type="entry name" value="ispF"/>
    <property type="match status" value="1"/>
</dbReference>
<keyword evidence="12 14" id="KW-0456">Lyase</keyword>
<dbReference type="InterPro" id="IPR034683">
    <property type="entry name" value="IspD/TarI"/>
</dbReference>
<comment type="similarity">
    <text evidence="14">In the C-terminal section; belongs to the IspF family.</text>
</comment>
<keyword evidence="17" id="KW-1185">Reference proteome</keyword>
<feature type="site" description="Positions MEP for the nucleophilic attack" evidence="14">
    <location>
        <position position="214"/>
    </location>
</feature>
<feature type="binding site" evidence="14">
    <location>
        <begin position="291"/>
        <end position="293"/>
    </location>
    <ligand>
        <name>4-CDP-2-C-methyl-D-erythritol 2-phosphate</name>
        <dbReference type="ChEBI" id="CHEBI:57919"/>
    </ligand>
</feature>
<dbReference type="Gene3D" id="3.90.550.10">
    <property type="entry name" value="Spore Coat Polysaccharide Biosynthesis Protein SpsA, Chain A"/>
    <property type="match status" value="1"/>
</dbReference>
<dbReference type="UniPathway" id="UPA00056">
    <property type="reaction ID" value="UER00093"/>
</dbReference>
<comment type="pathway">
    <text evidence="4 14">Isoprenoid biosynthesis; isopentenyl diphosphate biosynthesis via DXP pathway; isopentenyl diphosphate from 1-deoxy-D-xylulose 5-phosphate: step 4/6.</text>
</comment>
<feature type="binding site" evidence="14">
    <location>
        <position position="371"/>
    </location>
    <ligand>
        <name>4-CDP-2-C-methyl-D-erythritol 2-phosphate</name>
        <dbReference type="ChEBI" id="CHEBI:57919"/>
    </ligand>
</feature>
<reference evidence="16 17" key="1">
    <citation type="submission" date="2018-10" db="EMBL/GenBank/DDBJ databases">
        <authorList>
            <person name="Li J."/>
        </authorList>
    </citation>
    <scope>NUCLEOTIDE SEQUENCE [LARGE SCALE GENOMIC DNA]</scope>
    <source>
        <strain evidence="16 17">JCM 11654</strain>
    </source>
</reference>
<dbReference type="PANTHER" id="PTHR32125">
    <property type="entry name" value="2-C-METHYL-D-ERYTHRITOL 4-PHOSPHATE CYTIDYLYLTRANSFERASE, CHLOROPLASTIC"/>
    <property type="match status" value="1"/>
</dbReference>
<comment type="catalytic activity">
    <reaction evidence="1 14">
        <text>4-CDP-2-C-methyl-D-erythritol 2-phosphate = 2-C-methyl-D-erythritol 2,4-cyclic diphosphate + CMP</text>
        <dbReference type="Rhea" id="RHEA:23864"/>
        <dbReference type="ChEBI" id="CHEBI:57919"/>
        <dbReference type="ChEBI" id="CHEBI:58483"/>
        <dbReference type="ChEBI" id="CHEBI:60377"/>
        <dbReference type="EC" id="4.6.1.12"/>
    </reaction>
</comment>
<protein>
    <recommendedName>
        <fullName evidence="14">Bifunctional enzyme IspD/IspF</fullName>
    </recommendedName>
    <domain>
        <recommendedName>
            <fullName evidence="14">2-C-methyl-D-erythritol 4-phosphate cytidylyltransferase</fullName>
            <ecNumber evidence="14">2.7.7.60</ecNumber>
        </recommendedName>
        <alternativeName>
            <fullName evidence="14">4-diphosphocytidyl-2C-methyl-D-erythritol synthase</fullName>
        </alternativeName>
        <alternativeName>
            <fullName evidence="14">MEP cytidylyltransferase</fullName>
            <shortName evidence="14">MCT</shortName>
        </alternativeName>
    </domain>
    <domain>
        <recommendedName>
            <fullName evidence="14">2-C-methyl-D-erythritol 2,4-cyclodiphosphate synthase</fullName>
            <shortName evidence="14">MECDP-synthase</shortName>
            <shortName evidence="14">MECPP-synthase</shortName>
            <shortName evidence="14">MECPS</shortName>
            <ecNumber evidence="14">4.6.1.12</ecNumber>
        </recommendedName>
    </domain>
</protein>
<dbReference type="Proteomes" id="UP000269438">
    <property type="component" value="Unassembled WGS sequence"/>
</dbReference>
<keyword evidence="11 14" id="KW-0414">Isoprene biosynthesis</keyword>
<dbReference type="EC" id="4.6.1.12" evidence="14"/>
<feature type="binding site" evidence="14">
    <location>
        <position position="277"/>
    </location>
    <ligand>
        <name>a divalent metal cation</name>
        <dbReference type="ChEBI" id="CHEBI:60240"/>
    </ligand>
</feature>
<dbReference type="Pfam" id="PF01128">
    <property type="entry name" value="IspD"/>
    <property type="match status" value="1"/>
</dbReference>
<gene>
    <name evidence="14" type="primary">ispDF</name>
    <name evidence="16" type="ORF">D9V34_02440</name>
</gene>
<dbReference type="InterPro" id="IPR020555">
    <property type="entry name" value="MECDP_synthase_CS"/>
</dbReference>
<dbReference type="AlphaFoldDB" id="A0A3L7AU58"/>
<dbReference type="RefSeq" id="WP_121687361.1">
    <property type="nucleotide sequence ID" value="NZ_RCUY01000002.1"/>
</dbReference>
<dbReference type="GO" id="GO:0016114">
    <property type="term" value="P:terpenoid biosynthetic process"/>
    <property type="evidence" value="ECO:0007669"/>
    <property type="project" value="InterPro"/>
</dbReference>
<feature type="site" description="Transition state stabilizer" evidence="14">
    <location>
        <position position="19"/>
    </location>
</feature>
<feature type="domain" description="2-C-methyl-D-erythritol 2,4-cyclodiphosphate synthase" evidence="15">
    <location>
        <begin position="236"/>
        <end position="386"/>
    </location>
</feature>
<comment type="similarity">
    <text evidence="14">In the N-terminal section; belongs to the IspD/TarI cytidylyltransferase family. IspD subfamily.</text>
</comment>
<feature type="site" description="Positions MEP for the nucleophilic attack" evidence="14">
    <location>
        <position position="161"/>
    </location>
</feature>
<comment type="catalytic activity">
    <reaction evidence="2 14">
        <text>2-C-methyl-D-erythritol 4-phosphate + CTP + H(+) = 4-CDP-2-C-methyl-D-erythritol + diphosphate</text>
        <dbReference type="Rhea" id="RHEA:13429"/>
        <dbReference type="ChEBI" id="CHEBI:15378"/>
        <dbReference type="ChEBI" id="CHEBI:33019"/>
        <dbReference type="ChEBI" id="CHEBI:37563"/>
        <dbReference type="ChEBI" id="CHEBI:57823"/>
        <dbReference type="ChEBI" id="CHEBI:58262"/>
        <dbReference type="EC" id="2.7.7.60"/>
    </reaction>
</comment>
<keyword evidence="9 14" id="KW-0548">Nucleotidyltransferase</keyword>
<keyword evidence="13 14" id="KW-0511">Multifunctional enzyme</keyword>
<dbReference type="EMBL" id="RCUY01000002">
    <property type="protein sequence ID" value="RLP83694.1"/>
    <property type="molecule type" value="Genomic_DNA"/>
</dbReference>
<evidence type="ECO:0000256" key="3">
    <source>
        <dbReference type="ARBA" id="ARBA00001968"/>
    </source>
</evidence>
<feature type="binding site" evidence="14">
    <location>
        <position position="374"/>
    </location>
    <ligand>
        <name>4-CDP-2-C-methyl-D-erythritol 2-phosphate</name>
        <dbReference type="ChEBI" id="CHEBI:57919"/>
    </ligand>
</feature>
<sequence length="390" mass="40478">MSVNPAVAVIVVAAGSGTRLGGDIPKAFREVAGVPILEHALRGVFGMRREAQVIVVAPEAFRGDAELILGHAAGDAAEYASVVTGGATRQASVAAGIAVLADSVRIVLVHDAARALTPSTQFDDVVDSVAAGGRGIVPGLAVADTIKRVDDEERIVETVDRDELRAMQTPQGFPRHALAQGYADAEEEYTDDAALFAATGGSVAVIPGDARAFKITTPWDLNRAEHLLRPEGGERIRVGVGVDVHAYDDNAELWLAGLLWPGEAGLAGHSDGDAVAHAITDALLGAAGLGDIGTMFGTDDPRFAQARGEVFLIATRERLIQAGFGIENVSVQIIGNTPRFTPRRAEAEALLSGLIGAPVSLSATTTDRLGFAGRGEGLTAIATAALRQRH</sequence>
<dbReference type="InterPro" id="IPR026596">
    <property type="entry name" value="IspD/F"/>
</dbReference>
<evidence type="ECO:0000256" key="9">
    <source>
        <dbReference type="ARBA" id="ARBA00022695"/>
    </source>
</evidence>
<comment type="caution">
    <text evidence="14">Lacks conserved residue(s) required for the propagation of feature annotation.</text>
</comment>
<evidence type="ECO:0000256" key="11">
    <source>
        <dbReference type="ARBA" id="ARBA00023229"/>
    </source>
</evidence>
<evidence type="ECO:0000256" key="2">
    <source>
        <dbReference type="ARBA" id="ARBA00001282"/>
    </source>
</evidence>
<dbReference type="FunFam" id="3.90.550.10:FF:000003">
    <property type="entry name" value="2-C-methyl-D-erythritol 4-phosphate cytidylyltransferase"/>
    <property type="match status" value="1"/>
</dbReference>
<dbReference type="GO" id="GO:0046872">
    <property type="term" value="F:metal ion binding"/>
    <property type="evidence" value="ECO:0007669"/>
    <property type="project" value="UniProtKB-KW"/>
</dbReference>
<dbReference type="PROSITE" id="PS01350">
    <property type="entry name" value="ISPF"/>
    <property type="match status" value="1"/>
</dbReference>
<evidence type="ECO:0000256" key="14">
    <source>
        <dbReference type="HAMAP-Rule" id="MF_01520"/>
    </source>
</evidence>
<dbReference type="HAMAP" id="MF_00107">
    <property type="entry name" value="IspF"/>
    <property type="match status" value="1"/>
</dbReference>
<feature type="site" description="Transition state stabilizer" evidence="14">
    <location>
        <position position="26"/>
    </location>
</feature>
<evidence type="ECO:0000256" key="10">
    <source>
        <dbReference type="ARBA" id="ARBA00022723"/>
    </source>
</evidence>
<feature type="region of interest" description="2-C-methyl-D-erythritol 2,4-cyclodiphosphate synthase" evidence="14">
    <location>
        <begin position="237"/>
        <end position="390"/>
    </location>
</feature>
<dbReference type="Gene3D" id="3.30.1330.50">
    <property type="entry name" value="2-C-methyl-D-erythritol 2,4-cyclodiphosphate synthase"/>
    <property type="match status" value="1"/>
</dbReference>
<organism evidence="16 17">
    <name type="scientific">Mycetocola lacteus</name>
    <dbReference type="NCBI Taxonomy" id="76637"/>
    <lineage>
        <taxon>Bacteria</taxon>
        <taxon>Bacillati</taxon>
        <taxon>Actinomycetota</taxon>
        <taxon>Actinomycetes</taxon>
        <taxon>Micrococcales</taxon>
        <taxon>Microbacteriaceae</taxon>
        <taxon>Mycetocola</taxon>
    </lineage>
</organism>
<evidence type="ECO:0000256" key="4">
    <source>
        <dbReference type="ARBA" id="ARBA00004709"/>
    </source>
</evidence>
<evidence type="ECO:0000256" key="8">
    <source>
        <dbReference type="ARBA" id="ARBA00022679"/>
    </source>
</evidence>
<comment type="pathway">
    <text evidence="5 14">Isoprenoid biosynthesis; isopentenyl diphosphate biosynthesis via DXP pathway; isopentenyl diphosphate from 1-deoxy-D-xylulose 5-phosphate: step 2/6.</text>
</comment>
<dbReference type="HAMAP" id="MF_01520">
    <property type="entry name" value="IspDF"/>
    <property type="match status" value="1"/>
</dbReference>